<keyword evidence="3" id="KW-0479">Metal-binding</keyword>
<evidence type="ECO:0000256" key="6">
    <source>
        <dbReference type="ARBA" id="ARBA00034078"/>
    </source>
</evidence>
<evidence type="ECO:0000256" key="5">
    <source>
        <dbReference type="ARBA" id="ARBA00023014"/>
    </source>
</evidence>
<dbReference type="InterPro" id="IPR001055">
    <property type="entry name" value="Adrenodoxin-like"/>
</dbReference>
<dbReference type="SUPFAM" id="SSF54292">
    <property type="entry name" value="2Fe-2S ferredoxin-like"/>
    <property type="match status" value="1"/>
</dbReference>
<keyword evidence="9" id="KW-1185">Reference proteome</keyword>
<evidence type="ECO:0000256" key="1">
    <source>
        <dbReference type="ARBA" id="ARBA00010914"/>
    </source>
</evidence>
<evidence type="ECO:0000256" key="2">
    <source>
        <dbReference type="ARBA" id="ARBA00022714"/>
    </source>
</evidence>
<dbReference type="GO" id="GO:0051537">
    <property type="term" value="F:2 iron, 2 sulfur cluster binding"/>
    <property type="evidence" value="ECO:0007669"/>
    <property type="project" value="UniProtKB-KW"/>
</dbReference>
<comment type="similarity">
    <text evidence="1">Belongs to the adrenodoxin/putidaredoxin family.</text>
</comment>
<dbReference type="PROSITE" id="PS51085">
    <property type="entry name" value="2FE2S_FER_2"/>
    <property type="match status" value="1"/>
</dbReference>
<dbReference type="InterPro" id="IPR001041">
    <property type="entry name" value="2Fe-2S_ferredoxin-type"/>
</dbReference>
<reference evidence="8 9" key="1">
    <citation type="submission" date="2020-08" db="EMBL/GenBank/DDBJ databases">
        <title>Sequencing the genomes of 1000 actinobacteria strains.</title>
        <authorList>
            <person name="Klenk H.-P."/>
        </authorList>
    </citation>
    <scope>NUCLEOTIDE SEQUENCE [LARGE SCALE GENOMIC DNA]</scope>
    <source>
        <strain evidence="8 9">DSM 24947</strain>
    </source>
</reference>
<name>A0A7W7BN36_9MICO</name>
<dbReference type="GO" id="GO:0009055">
    <property type="term" value="F:electron transfer activity"/>
    <property type="evidence" value="ECO:0007669"/>
    <property type="project" value="TreeGrafter"/>
</dbReference>
<comment type="caution">
    <text evidence="8">The sequence shown here is derived from an EMBL/GenBank/DDBJ whole genome shotgun (WGS) entry which is preliminary data.</text>
</comment>
<dbReference type="AlphaFoldDB" id="A0A7W7BN36"/>
<dbReference type="Proteomes" id="UP000573729">
    <property type="component" value="Unassembled WGS sequence"/>
</dbReference>
<sequence length="106" mass="11179">MSTVVYTADDGTVTTIDGRPGDSVMETAVRNGVPGIVGECGGSLSCATCHVFVSPETRELVGGPGDLEDEMLDGTAVDRRDESRLSCQIKLQDGCEYHVTTPSDQL</sequence>
<evidence type="ECO:0000259" key="7">
    <source>
        <dbReference type="PROSITE" id="PS51085"/>
    </source>
</evidence>
<dbReference type="CDD" id="cd00207">
    <property type="entry name" value="fer2"/>
    <property type="match status" value="1"/>
</dbReference>
<dbReference type="GO" id="GO:0140647">
    <property type="term" value="P:P450-containing electron transport chain"/>
    <property type="evidence" value="ECO:0007669"/>
    <property type="project" value="InterPro"/>
</dbReference>
<keyword evidence="5" id="KW-0411">Iron-sulfur</keyword>
<evidence type="ECO:0000256" key="3">
    <source>
        <dbReference type="ARBA" id="ARBA00022723"/>
    </source>
</evidence>
<dbReference type="InterPro" id="IPR018298">
    <property type="entry name" value="Adrenodoxin_Fe-S_BS"/>
</dbReference>
<dbReference type="EMBL" id="JACHMD010000001">
    <property type="protein sequence ID" value="MBB4665696.1"/>
    <property type="molecule type" value="Genomic_DNA"/>
</dbReference>
<proteinExistence type="inferred from homology"/>
<gene>
    <name evidence="8" type="ORF">BKA24_000405</name>
</gene>
<evidence type="ECO:0000313" key="9">
    <source>
        <dbReference type="Proteomes" id="UP000573729"/>
    </source>
</evidence>
<evidence type="ECO:0000313" key="8">
    <source>
        <dbReference type="EMBL" id="MBB4665696.1"/>
    </source>
</evidence>
<dbReference type="InterPro" id="IPR012675">
    <property type="entry name" value="Beta-grasp_dom_sf"/>
</dbReference>
<dbReference type="GO" id="GO:0046872">
    <property type="term" value="F:metal ion binding"/>
    <property type="evidence" value="ECO:0007669"/>
    <property type="project" value="UniProtKB-KW"/>
</dbReference>
<dbReference type="PANTHER" id="PTHR23426:SF65">
    <property type="entry name" value="FERREDOXIN-2, MITOCHONDRIAL"/>
    <property type="match status" value="1"/>
</dbReference>
<keyword evidence="4" id="KW-0408">Iron</keyword>
<organism evidence="8 9">
    <name type="scientific">Microbacterium marinum</name>
    <dbReference type="NCBI Taxonomy" id="421115"/>
    <lineage>
        <taxon>Bacteria</taxon>
        <taxon>Bacillati</taxon>
        <taxon>Actinomycetota</taxon>
        <taxon>Actinomycetes</taxon>
        <taxon>Micrococcales</taxon>
        <taxon>Microbacteriaceae</taxon>
        <taxon>Microbacterium</taxon>
    </lineage>
</organism>
<accession>A0A7W7BN36</accession>
<comment type="cofactor">
    <cofactor evidence="6">
        <name>[2Fe-2S] cluster</name>
        <dbReference type="ChEBI" id="CHEBI:190135"/>
    </cofactor>
</comment>
<evidence type="ECO:0000256" key="4">
    <source>
        <dbReference type="ARBA" id="ARBA00023004"/>
    </source>
</evidence>
<dbReference type="InterPro" id="IPR036010">
    <property type="entry name" value="2Fe-2S_ferredoxin-like_sf"/>
</dbReference>
<keyword evidence="2" id="KW-0001">2Fe-2S</keyword>
<dbReference type="RefSeq" id="WP_184214630.1">
    <property type="nucleotide sequence ID" value="NZ_JACHMD010000001.1"/>
</dbReference>
<dbReference type="PANTHER" id="PTHR23426">
    <property type="entry name" value="FERREDOXIN/ADRENODOXIN"/>
    <property type="match status" value="1"/>
</dbReference>
<dbReference type="Pfam" id="PF00111">
    <property type="entry name" value="Fer2"/>
    <property type="match status" value="1"/>
</dbReference>
<dbReference type="PRINTS" id="PR00355">
    <property type="entry name" value="ADRENODOXIN"/>
</dbReference>
<protein>
    <submittedName>
        <fullName evidence="8">2Fe-2S ferredoxin</fullName>
    </submittedName>
</protein>
<dbReference type="Gene3D" id="3.10.20.30">
    <property type="match status" value="1"/>
</dbReference>
<dbReference type="PROSITE" id="PS00814">
    <property type="entry name" value="ADX"/>
    <property type="match status" value="1"/>
</dbReference>
<feature type="domain" description="2Fe-2S ferredoxin-type" evidence="7">
    <location>
        <begin position="2"/>
        <end position="105"/>
    </location>
</feature>